<reference evidence="2" key="1">
    <citation type="journal article" date="2013" name="Mol. Plant Microbe Interact.">
        <title>Global aspects of pacC regulation of pathogenicity genes in Colletotrichum gloeosporioides as revealed by transcriptome analysis.</title>
        <authorList>
            <person name="Alkan N."/>
            <person name="Meng X."/>
            <person name="Friedlander G."/>
            <person name="Reuveni E."/>
            <person name="Sukno S."/>
            <person name="Sherman A."/>
            <person name="Thon M."/>
            <person name="Fluhr R."/>
            <person name="Prusky D."/>
        </authorList>
    </citation>
    <scope>NUCLEOTIDE SEQUENCE [LARGE SCALE GENOMIC DNA]</scope>
    <source>
        <strain evidence="2">Cg-14</strain>
    </source>
</reference>
<accession>T0KDR2</accession>
<protein>
    <submittedName>
        <fullName evidence="1">Uncharacterized protein</fullName>
    </submittedName>
</protein>
<sequence>MGLAPSRKSTAQHETMDSV</sequence>
<dbReference type="Proteomes" id="UP000015530">
    <property type="component" value="Unassembled WGS sequence"/>
</dbReference>
<evidence type="ECO:0000313" key="1">
    <source>
        <dbReference type="EMBL" id="EQB51003.1"/>
    </source>
</evidence>
<proteinExistence type="predicted"/>
<organism evidence="1 2">
    <name type="scientific">Colletotrichum gloeosporioides (strain Cg-14)</name>
    <name type="common">Anthracnose fungus</name>
    <name type="synonym">Glomerella cingulata</name>
    <dbReference type="NCBI Taxonomy" id="1237896"/>
    <lineage>
        <taxon>Eukaryota</taxon>
        <taxon>Fungi</taxon>
        <taxon>Dikarya</taxon>
        <taxon>Ascomycota</taxon>
        <taxon>Pezizomycotina</taxon>
        <taxon>Sordariomycetes</taxon>
        <taxon>Hypocreomycetidae</taxon>
        <taxon>Glomerellales</taxon>
        <taxon>Glomerellaceae</taxon>
        <taxon>Colletotrichum</taxon>
        <taxon>Colletotrichum gloeosporioides species complex</taxon>
    </lineage>
</organism>
<dbReference type="AlphaFoldDB" id="T0KDR2"/>
<dbReference type="EMBL" id="AMYD01001914">
    <property type="protein sequence ID" value="EQB51003.1"/>
    <property type="molecule type" value="Genomic_DNA"/>
</dbReference>
<gene>
    <name evidence="1" type="ORF">CGLO_09505</name>
</gene>
<evidence type="ECO:0000313" key="2">
    <source>
        <dbReference type="Proteomes" id="UP000015530"/>
    </source>
</evidence>
<dbReference type="HOGENOM" id="CLU_3429941_0_0_1"/>
<name>T0KDR2_COLGC</name>
<comment type="caution">
    <text evidence="1">The sequence shown here is derived from an EMBL/GenBank/DDBJ whole genome shotgun (WGS) entry which is preliminary data.</text>
</comment>